<evidence type="ECO:0000313" key="2">
    <source>
        <dbReference type="EMBL" id="GIP53504.1"/>
    </source>
</evidence>
<keyword evidence="1" id="KW-0472">Membrane</keyword>
<gene>
    <name evidence="2" type="ORF">J42TS3_25390</name>
</gene>
<sequence>MIWIGAMFLVIIVFEWLSQRKAKVKRRDKWIVLGISVGLLLLSEVLFKLKDKWNVTMLFEFVGKSIDVWISG</sequence>
<comment type="caution">
    <text evidence="2">The sequence shown here is derived from an EMBL/GenBank/DDBJ whole genome shotgun (WGS) entry which is preliminary data.</text>
</comment>
<proteinExistence type="predicted"/>
<keyword evidence="3" id="KW-1185">Reference proteome</keyword>
<evidence type="ECO:0000256" key="1">
    <source>
        <dbReference type="SAM" id="Phobius"/>
    </source>
</evidence>
<feature type="transmembrane region" description="Helical" evidence="1">
    <location>
        <begin position="30"/>
        <end position="47"/>
    </location>
</feature>
<dbReference type="EMBL" id="BOSL01000007">
    <property type="protein sequence ID" value="GIP53504.1"/>
    <property type="molecule type" value="Genomic_DNA"/>
</dbReference>
<organism evidence="2 3">
    <name type="scientific">Paenibacillus vini</name>
    <dbReference type="NCBI Taxonomy" id="1476024"/>
    <lineage>
        <taxon>Bacteria</taxon>
        <taxon>Bacillati</taxon>
        <taxon>Bacillota</taxon>
        <taxon>Bacilli</taxon>
        <taxon>Bacillales</taxon>
        <taxon>Paenibacillaceae</taxon>
        <taxon>Paenibacillus</taxon>
    </lineage>
</organism>
<dbReference type="Proteomes" id="UP000679992">
    <property type="component" value="Unassembled WGS sequence"/>
</dbReference>
<protein>
    <submittedName>
        <fullName evidence="2">Uncharacterized protein</fullName>
    </submittedName>
</protein>
<accession>A0ABQ4MBY3</accession>
<reference evidence="2 3" key="1">
    <citation type="submission" date="2021-03" db="EMBL/GenBank/DDBJ databases">
        <title>Antimicrobial resistance genes in bacteria isolated from Japanese honey, and their potential for conferring macrolide and lincosamide resistance in the American foulbrood pathogen Paenibacillus larvae.</title>
        <authorList>
            <person name="Okamoto M."/>
            <person name="Kumagai M."/>
            <person name="Kanamori H."/>
            <person name="Takamatsu D."/>
        </authorList>
    </citation>
    <scope>NUCLEOTIDE SEQUENCE [LARGE SCALE GENOMIC DNA]</scope>
    <source>
        <strain evidence="2 3">J42TS3</strain>
    </source>
</reference>
<keyword evidence="1" id="KW-1133">Transmembrane helix</keyword>
<evidence type="ECO:0000313" key="3">
    <source>
        <dbReference type="Proteomes" id="UP000679992"/>
    </source>
</evidence>
<dbReference type="RefSeq" id="WP_211020774.1">
    <property type="nucleotide sequence ID" value="NZ_BOSL01000007.1"/>
</dbReference>
<keyword evidence="1" id="KW-0812">Transmembrane</keyword>
<name>A0ABQ4MBY3_9BACL</name>